<dbReference type="EMBL" id="PPTY01000003">
    <property type="protein sequence ID" value="RDB87886.1"/>
    <property type="molecule type" value="Genomic_DNA"/>
</dbReference>
<dbReference type="AlphaFoldDB" id="A0A369NDY4"/>
<feature type="domain" description="PIN" evidence="5">
    <location>
        <begin position="6"/>
        <end position="139"/>
    </location>
</feature>
<keyword evidence="2" id="KW-0479">Metal-binding</keyword>
<evidence type="ECO:0000256" key="4">
    <source>
        <dbReference type="ARBA" id="ARBA00022842"/>
    </source>
</evidence>
<comment type="caution">
    <text evidence="6">The sequence shown here is derived from an EMBL/GenBank/DDBJ whole genome shotgun (WGS) entry which is preliminary data.</text>
</comment>
<evidence type="ECO:0000256" key="3">
    <source>
        <dbReference type="ARBA" id="ARBA00022801"/>
    </source>
</evidence>
<gene>
    <name evidence="7" type="ORF">C1853_08650</name>
    <name evidence="6" type="ORF">C1871_03620</name>
</gene>
<dbReference type="SUPFAM" id="SSF88723">
    <property type="entry name" value="PIN domain-like"/>
    <property type="match status" value="1"/>
</dbReference>
<dbReference type="InterPro" id="IPR029060">
    <property type="entry name" value="PIN-like_dom_sf"/>
</dbReference>
<evidence type="ECO:0000256" key="1">
    <source>
        <dbReference type="ARBA" id="ARBA00022722"/>
    </source>
</evidence>
<proteinExistence type="predicted"/>
<dbReference type="Proteomes" id="UP000253857">
    <property type="component" value="Unassembled WGS sequence"/>
</dbReference>
<accession>A0A369NDY4</accession>
<keyword evidence="3" id="KW-0378">Hydrolase</keyword>
<dbReference type="InterPro" id="IPR002716">
    <property type="entry name" value="PIN_dom"/>
</dbReference>
<evidence type="ECO:0000313" key="8">
    <source>
        <dbReference type="Proteomes" id="UP000253857"/>
    </source>
</evidence>
<sequence length="164" mass="18086">MAEPLKILVDANVWLDYGIATSENHESAVRFMVESAVNDVVLYVSSISLKDVFQLIVRRTKKELRNEGTEIDAAWSAAISESAWSFVRSMREAALVVPVGSSEVLHAETWRTAHGDLEDDLVLAAAKRVRADCVVTSDRELLKRAQGICLSIDQARSLLGKKTS</sequence>
<protein>
    <submittedName>
        <fullName evidence="6">PIN domain-containing protein</fullName>
    </submittedName>
</protein>
<dbReference type="GO" id="GO:0046872">
    <property type="term" value="F:metal ion binding"/>
    <property type="evidence" value="ECO:0007669"/>
    <property type="project" value="UniProtKB-KW"/>
</dbReference>
<dbReference type="Proteomes" id="UP000253915">
    <property type="component" value="Unassembled WGS sequence"/>
</dbReference>
<evidence type="ECO:0000313" key="7">
    <source>
        <dbReference type="EMBL" id="RDC37869.1"/>
    </source>
</evidence>
<dbReference type="GO" id="GO:0016787">
    <property type="term" value="F:hydrolase activity"/>
    <property type="evidence" value="ECO:0007669"/>
    <property type="project" value="UniProtKB-KW"/>
</dbReference>
<evidence type="ECO:0000313" key="9">
    <source>
        <dbReference type="Proteomes" id="UP000253915"/>
    </source>
</evidence>
<dbReference type="RefSeq" id="WP_035586135.1">
    <property type="nucleotide sequence ID" value="NZ_CABMOO010000010.1"/>
</dbReference>
<evidence type="ECO:0000259" key="5">
    <source>
        <dbReference type="Pfam" id="PF13470"/>
    </source>
</evidence>
<dbReference type="CDD" id="cd09854">
    <property type="entry name" value="PIN_VapC-like"/>
    <property type="match status" value="1"/>
</dbReference>
<dbReference type="EMBL" id="PPUQ01000010">
    <property type="protein sequence ID" value="RDC37869.1"/>
    <property type="molecule type" value="Genomic_DNA"/>
</dbReference>
<name>A0A369NDY4_EGGLN</name>
<organism evidence="6 8">
    <name type="scientific">Eggerthella lenta</name>
    <name type="common">Eubacterium lentum</name>
    <dbReference type="NCBI Taxonomy" id="84112"/>
    <lineage>
        <taxon>Bacteria</taxon>
        <taxon>Bacillati</taxon>
        <taxon>Actinomycetota</taxon>
        <taxon>Coriobacteriia</taxon>
        <taxon>Eggerthellales</taxon>
        <taxon>Eggerthellaceae</taxon>
        <taxon>Eggerthella</taxon>
    </lineage>
</organism>
<keyword evidence="1" id="KW-0540">Nuclease</keyword>
<dbReference type="Gene3D" id="3.40.50.1010">
    <property type="entry name" value="5'-nuclease"/>
    <property type="match status" value="1"/>
</dbReference>
<reference evidence="8 9" key="1">
    <citation type="journal article" date="2018" name="Elife">
        <title>Discovery and characterization of a prevalent human gut bacterial enzyme sufficient for the inactivation of a family of plant toxins.</title>
        <authorList>
            <person name="Koppel N."/>
            <person name="Bisanz J.E."/>
            <person name="Pandelia M.E."/>
            <person name="Turnbaugh P.J."/>
            <person name="Balskus E.P."/>
        </authorList>
    </citation>
    <scope>NUCLEOTIDE SEQUENCE [LARGE SCALE GENOMIC DNA]</scope>
    <source>
        <strain evidence="7 9">16A</strain>
        <strain evidence="6 8">FAA1-1-60AUCSF</strain>
    </source>
</reference>
<dbReference type="Pfam" id="PF13470">
    <property type="entry name" value="PIN_3"/>
    <property type="match status" value="1"/>
</dbReference>
<keyword evidence="4" id="KW-0460">Magnesium</keyword>
<evidence type="ECO:0000256" key="2">
    <source>
        <dbReference type="ARBA" id="ARBA00022723"/>
    </source>
</evidence>
<evidence type="ECO:0000313" key="6">
    <source>
        <dbReference type="EMBL" id="RDB87886.1"/>
    </source>
</evidence>
<dbReference type="GO" id="GO:0004518">
    <property type="term" value="F:nuclease activity"/>
    <property type="evidence" value="ECO:0007669"/>
    <property type="project" value="UniProtKB-KW"/>
</dbReference>